<dbReference type="GO" id="GO:0016757">
    <property type="term" value="F:glycosyltransferase activity"/>
    <property type="evidence" value="ECO:0007669"/>
    <property type="project" value="UniProtKB-ARBA"/>
</dbReference>
<dbReference type="Proteomes" id="UP000035268">
    <property type="component" value="Chromosome"/>
</dbReference>
<gene>
    <name evidence="2" type="ORF">L21SP4_02292</name>
</gene>
<dbReference type="CDD" id="cd03801">
    <property type="entry name" value="GT4_PimA-like"/>
    <property type="match status" value="1"/>
</dbReference>
<dbReference type="AlphaFoldDB" id="A0A0G3EN06"/>
<name>A0A0G3EN06_9BACT</name>
<dbReference type="OrthoDB" id="9816564at2"/>
<reference evidence="3" key="1">
    <citation type="submission" date="2015-02" db="EMBL/GenBank/DDBJ databases">
        <title>Description and complete genome sequence of the first cultured representative of the subdivision 5 of the Verrucomicrobia phylum.</title>
        <authorList>
            <person name="Spring S."/>
            <person name="Bunk B."/>
            <person name="Sproer C."/>
            <person name="Klenk H.-P."/>
        </authorList>
    </citation>
    <scope>NUCLEOTIDE SEQUENCE [LARGE SCALE GENOMIC DNA]</scope>
    <source>
        <strain evidence="3">L21-Fru-AB</strain>
    </source>
</reference>
<keyword evidence="3" id="KW-1185">Reference proteome</keyword>
<proteinExistence type="predicted"/>
<dbReference type="SUPFAM" id="SSF53756">
    <property type="entry name" value="UDP-Glycosyltransferase/glycogen phosphorylase"/>
    <property type="match status" value="1"/>
</dbReference>
<protein>
    <submittedName>
        <fullName evidence="2">Glycosyl transferases group 1</fullName>
    </submittedName>
</protein>
<dbReference type="Pfam" id="PF13579">
    <property type="entry name" value="Glyco_trans_4_4"/>
    <property type="match status" value="1"/>
</dbReference>
<evidence type="ECO:0000313" key="3">
    <source>
        <dbReference type="Proteomes" id="UP000035268"/>
    </source>
</evidence>
<dbReference type="Pfam" id="PF13692">
    <property type="entry name" value="Glyco_trans_1_4"/>
    <property type="match status" value="1"/>
</dbReference>
<organism evidence="2 3">
    <name type="scientific">Kiritimatiella glycovorans</name>
    <dbReference type="NCBI Taxonomy" id="1307763"/>
    <lineage>
        <taxon>Bacteria</taxon>
        <taxon>Pseudomonadati</taxon>
        <taxon>Kiritimatiellota</taxon>
        <taxon>Kiritimatiellia</taxon>
        <taxon>Kiritimatiellales</taxon>
        <taxon>Kiritimatiellaceae</taxon>
        <taxon>Kiritimatiella</taxon>
    </lineage>
</organism>
<evidence type="ECO:0000313" key="2">
    <source>
        <dbReference type="EMBL" id="AKJ65519.1"/>
    </source>
</evidence>
<sequence>MGRRINVVFVFVGMLRYKGRMLKQIGTLRQAGHDVTVLHGRTDDEEADDSTYDFKILDRPLRRHPNKVRNYLNHLRWNLRAAEELVQLEPDAIVCEELYGALSGALARRRLRATRYIFDCNELFMHMGMRPLKKLMWRPVHAVVFRAADVILHAERNRLEFCRTHYRSRAQHVLIENLPRPSRPVPERSRETTAPLDIVYIGALQPERCCEEVIDAFAEVDPAEARCDFIGFGPEDYQRMLHERIAAHGIDHVRILPPVSHAEMYECLSGYDAGLAFYRNDNLNQYYCAPNKIYDYFLCGLPAITNNFPGLHQVVEDQHVGICLDSITGDAMRGALKRIWKDAPAENITPGFQARYSWSAQEKRYRKIFESASSQEVQED</sequence>
<dbReference type="RefSeq" id="WP_160300818.1">
    <property type="nucleotide sequence ID" value="NZ_CP010904.1"/>
</dbReference>
<feature type="domain" description="Glycosyltransferase subfamily 4-like N-terminal" evidence="1">
    <location>
        <begin position="25"/>
        <end position="177"/>
    </location>
</feature>
<dbReference type="PANTHER" id="PTHR12526">
    <property type="entry name" value="GLYCOSYLTRANSFERASE"/>
    <property type="match status" value="1"/>
</dbReference>
<accession>A0A0G3EN06</accession>
<dbReference type="KEGG" id="vbl:L21SP4_02292"/>
<dbReference type="Gene3D" id="3.40.50.2000">
    <property type="entry name" value="Glycogen Phosphorylase B"/>
    <property type="match status" value="2"/>
</dbReference>
<dbReference type="EMBL" id="CP010904">
    <property type="protein sequence ID" value="AKJ65519.1"/>
    <property type="molecule type" value="Genomic_DNA"/>
</dbReference>
<dbReference type="STRING" id="1307763.L21SP4_02292"/>
<reference evidence="2 3" key="2">
    <citation type="journal article" date="2016" name="ISME J.">
        <title>Characterization of the first cultured representative of Verrucomicrobia subdivision 5 indicates the proposal of a novel phylum.</title>
        <authorList>
            <person name="Spring S."/>
            <person name="Bunk B."/>
            <person name="Sproer C."/>
            <person name="Schumann P."/>
            <person name="Rohde M."/>
            <person name="Tindall B.J."/>
            <person name="Klenk H.P."/>
        </authorList>
    </citation>
    <scope>NUCLEOTIDE SEQUENCE [LARGE SCALE GENOMIC DNA]</scope>
    <source>
        <strain evidence="2 3">L21-Fru-AB</strain>
    </source>
</reference>
<evidence type="ECO:0000259" key="1">
    <source>
        <dbReference type="Pfam" id="PF13579"/>
    </source>
</evidence>
<keyword evidence="2" id="KW-0808">Transferase</keyword>
<dbReference type="InterPro" id="IPR028098">
    <property type="entry name" value="Glyco_trans_4-like_N"/>
</dbReference>